<dbReference type="GO" id="GO:0005975">
    <property type="term" value="P:carbohydrate metabolic process"/>
    <property type="evidence" value="ECO:0007669"/>
    <property type="project" value="InterPro"/>
</dbReference>
<dbReference type="Gene3D" id="1.50.10.10">
    <property type="match status" value="1"/>
</dbReference>
<dbReference type="SUPFAM" id="SSF48208">
    <property type="entry name" value="Six-hairpin glycosidases"/>
    <property type="match status" value="1"/>
</dbReference>
<dbReference type="OrthoDB" id="231241at2"/>
<dbReference type="Pfam" id="PF22422">
    <property type="entry name" value="MGH1-like_GH"/>
    <property type="match status" value="1"/>
</dbReference>
<dbReference type="RefSeq" id="WP_117530481.1">
    <property type="nucleotide sequence ID" value="NZ_JBKVAZ010000015.1"/>
</dbReference>
<evidence type="ECO:0000313" key="2">
    <source>
        <dbReference type="EMBL" id="RGE74635.1"/>
    </source>
</evidence>
<dbReference type="InterPro" id="IPR008928">
    <property type="entry name" value="6-hairpin_glycosidase_sf"/>
</dbReference>
<comment type="caution">
    <text evidence="2">The sequence shown here is derived from an EMBL/GenBank/DDBJ whole genome shotgun (WGS) entry which is preliminary data.</text>
</comment>
<organism evidence="2 3">
    <name type="scientific">Eisenbergiella massiliensis</name>
    <dbReference type="NCBI Taxonomy" id="1720294"/>
    <lineage>
        <taxon>Bacteria</taxon>
        <taxon>Bacillati</taxon>
        <taxon>Bacillota</taxon>
        <taxon>Clostridia</taxon>
        <taxon>Lachnospirales</taxon>
        <taxon>Lachnospiraceae</taxon>
        <taxon>Eisenbergiella</taxon>
    </lineage>
</organism>
<dbReference type="InterPro" id="IPR054491">
    <property type="entry name" value="MGH1-like_GH"/>
</dbReference>
<evidence type="ECO:0000259" key="1">
    <source>
        <dbReference type="Pfam" id="PF22422"/>
    </source>
</evidence>
<dbReference type="AlphaFoldDB" id="A0A3E3J5N7"/>
<name>A0A3E3J5N7_9FIRM</name>
<gene>
    <name evidence="2" type="ORF">DWY69_01360</name>
</gene>
<accession>A0A3E3J5N7</accession>
<sequence length="509" mass="59829">MHKNGWRQYIQRFNSNDEELTIQAVPNEKAEEWIAEEVPYFECPDRLIEEIYYYRWWVFRKHIKDIGGRRIITEFLPPVYWSGPCNSINCANGHHIAEARWLKKDRRLAGEYINFWLKGEGHETSYSSWIADAVYQYALAAGDKRLAIDVLLKLIQYYETVEKTNMTEYGLFWSYDDRDAMELSISGSGLRPTLNSYMYGNASAIAEIAEWAGKRETGELYRRKAEILKQRILDILWDDKKHFFKVIPQKTREEKIPDFCFENIPAEKNVLEEIGYIPWYFSIPGEEYDKAWEYLNREDYFKAPYGITTAERKHPLYMNTKSPHECQWNGPIWPFATTQTLNSLIKLLQMRKTETVTKYDFMNQLSLYAGSHYRTDESGKRLNWLDENLHPETGIWLSREILKGLGWPEGKGGYERGKDYNHSAFCDLVIRGICGVQPAEDNLLIMNPLLPEGLWDYFLLEELPYKGHKITIVYDKDGTKYGKGKGFWVEEEGSVLGRQQELKEMMVKL</sequence>
<feature type="domain" description="Mannosylglycerate hydrolase MGH1-like glycoside hydrolase" evidence="1">
    <location>
        <begin position="86"/>
        <end position="423"/>
    </location>
</feature>
<proteinExistence type="predicted"/>
<dbReference type="InterPro" id="IPR012341">
    <property type="entry name" value="6hp_glycosidase-like_sf"/>
</dbReference>
<dbReference type="Proteomes" id="UP000261166">
    <property type="component" value="Unassembled WGS sequence"/>
</dbReference>
<dbReference type="EMBL" id="QVLU01000001">
    <property type="protein sequence ID" value="RGE74635.1"/>
    <property type="molecule type" value="Genomic_DNA"/>
</dbReference>
<evidence type="ECO:0000313" key="3">
    <source>
        <dbReference type="Proteomes" id="UP000261166"/>
    </source>
</evidence>
<protein>
    <recommendedName>
        <fullName evidence="1">Mannosylglycerate hydrolase MGH1-like glycoside hydrolase domain-containing protein</fullName>
    </recommendedName>
</protein>
<reference evidence="2 3" key="1">
    <citation type="submission" date="2018-08" db="EMBL/GenBank/DDBJ databases">
        <title>A genome reference for cultivated species of the human gut microbiota.</title>
        <authorList>
            <person name="Zou Y."/>
            <person name="Xue W."/>
            <person name="Luo G."/>
        </authorList>
    </citation>
    <scope>NUCLEOTIDE SEQUENCE [LARGE SCALE GENOMIC DNA]</scope>
    <source>
        <strain evidence="2 3">AF26-4BH</strain>
    </source>
</reference>